<reference evidence="8 9" key="2">
    <citation type="submission" date="2018-11" db="EMBL/GenBank/DDBJ databases">
        <authorList>
            <consortium name="Pathogen Informatics"/>
        </authorList>
    </citation>
    <scope>NUCLEOTIDE SEQUENCE [LARGE SCALE GENOMIC DNA]</scope>
</reference>
<dbReference type="Gene3D" id="3.40.50.200">
    <property type="entry name" value="Peptidase S8/S53 domain"/>
    <property type="match status" value="2"/>
</dbReference>
<feature type="domain" description="Peptidase S8/S53" evidence="7">
    <location>
        <begin position="24"/>
        <end position="561"/>
    </location>
</feature>
<keyword evidence="2 5" id="KW-0645">Protease</keyword>
<dbReference type="InterPro" id="IPR000209">
    <property type="entry name" value="Peptidase_S8/S53_dom"/>
</dbReference>
<feature type="compositionally biased region" description="Low complexity" evidence="6">
    <location>
        <begin position="1422"/>
        <end position="1437"/>
    </location>
</feature>
<feature type="active site" description="Charge relay system" evidence="5">
    <location>
        <position position="305"/>
    </location>
</feature>
<feature type="region of interest" description="Disordered" evidence="6">
    <location>
        <begin position="1527"/>
        <end position="1548"/>
    </location>
</feature>
<evidence type="ECO:0000256" key="4">
    <source>
        <dbReference type="ARBA" id="ARBA00022825"/>
    </source>
</evidence>
<dbReference type="Gene3D" id="2.60.40.3170">
    <property type="match status" value="1"/>
</dbReference>
<keyword evidence="4 5" id="KW-0720">Serine protease</keyword>
<dbReference type="PRINTS" id="PR00723">
    <property type="entry name" value="SUBTILISIN"/>
</dbReference>
<feature type="active site" description="Charge relay system" evidence="5">
    <location>
        <position position="33"/>
    </location>
</feature>
<organism evidence="10">
    <name type="scientific">Taenia asiatica</name>
    <name type="common">Asian tapeworm</name>
    <dbReference type="NCBI Taxonomy" id="60517"/>
    <lineage>
        <taxon>Eukaryota</taxon>
        <taxon>Metazoa</taxon>
        <taxon>Spiralia</taxon>
        <taxon>Lophotrochozoa</taxon>
        <taxon>Platyhelminthes</taxon>
        <taxon>Cestoda</taxon>
        <taxon>Eucestoda</taxon>
        <taxon>Cyclophyllidea</taxon>
        <taxon>Taeniidae</taxon>
        <taxon>Taenia</taxon>
    </lineage>
</organism>
<evidence type="ECO:0000313" key="10">
    <source>
        <dbReference type="WBParaSite" id="TASK_0000601901-mRNA-1"/>
    </source>
</evidence>
<sequence length="1835" mass="199818">MQSMIPKREIGALQFLENNPEYDGRGVVIAVWDTGVDPTARGLQITSQGEPKIIDLIDASGSGDVNMLTTFRITDSSRTITTLTGRIVSIPRHWKPADGLIRVGVKSAAEIFPAALLDQLRAEATDRYWRPTVQRLCDYLKEAADPPSMHTISLPNPLIGEVPNADYKPEGGQIDRTGASSATSFVSCKEEVEEQRKEQGEVGEEGKPGLKVPSIRPDAVPKFASFREWLDFIDKDKSLTIYFSACVDISPYEETSTTLADMPLLKDFSIGRQVAHFGNDTLLYFTVKILNDGDLLQIVTNCGSHGTHVAAIAAAYFPPSENCDDDKGSKASHLPEEVSQNGVAPGAQIVSIKIADTHLLGMETNTSLLCALNWTTKLKCDIVNYSFGEKAFLPNFGRIYTHLTQFVLHTNVAFVTSGGNGGPALGTVGSPGGAVDGLIGVAPLLFPKMMEYMYCQPTWNNNCSCIKNCENTTDQSDTVADPCTTSSDATNEPTDLVPSAYTWGSRGPSLDGDLGLTVAACGAAVADVAAWKCSAFDLLNGSSMSSPSVAGGFALVLSALRQSEFQPCLRVPFNLWRAAIFACAKPLSHLSPLEQGAGLFQVGATYEFLRDIIRPKQIPPAPLSRVNQVESMRVPETASTPLDGGLAQLNQFSGWWLSCHVSGPGCIVENSRGLHNRGIWLRRGWLPFSHHCNGGIQSAPPKMSYTVHLEPRFCNTISAEFRRNFSLNLSVQVGYQRSNTGDEMQRPKWLHIAPFVMLASRSRTLPLFIDPAAFEETSTEVVDFNPPSRVHHTCVAFVNANSPQHEVLALLPITIQLPAVTHFDVVNGVHSFGLCGDFSYTQKVCRWFVRIPRGSTAGDSVLFKPNSTVLRLRRVDSDGDVPCSFTISVVQPAPLGSAQGTGYEVVHRRVNLVSRTAGGVGLTGRNDPPSAYEAASADFVFAFAIEWVCDCVEVTVAQHHGCDTPTVCRISGRLDFHGLEVRPEKIVFHSSQTYFPISLRSNFGLENIKFDLESKYWIQPVRCVSPRQHHPHAATESWSLMKKVHWAFQGFTASRLSTTFTAQVSFLSSNPIGRTIFSNFCTVYCLLQHFKTDGAVFDFRRLTTLLYEADVVQIVYHVYDGCGRFKGAGSYQSVRSYLTNKIPSYWVSNPKYRFKLTKGPHQLIATILYADTKKVSYSAKDSDALDKLAHYPLLVRWPLVTSNVASISNTSNSTSAEVSSSCQLVLEVSTSLATLALTDVDYERTCARFIQKSGGDCSDETVGENRGGGGDRDADLKSPKRDPIFGNLQKFPTVPGHLAAGECVTEVFGVVEENFASYAISGSYFEGRMAYYDNRDLKNTVKLPLEVHVGPRDSGSATAPTPSKAPVGRGVFGLRARDVWLLRWIANAHFGLNATSNRWVTPYEANSLSKSGSPKERKKKNGGSTSNSTNGSSIKTKVGATNISHHVTALLNAGSETTNTDRAAVWEAVNAAMADLVAAVTAANIASPDEHLSYLIASPFAGIERDDDGGIGAIPLLVDALPTATAAAEPAVKEPKPASDATEGETTVKPSEKLITRVQVVEVLSVYGRHLCEQITLRKHSTRALAALRLVISRLQHLLGPPSPKDAPAELMKNYFDGEDAKVASSVGMSVAEVERVKPLFSGFWLAHLFVLHPQLPLLSALVRLAFQLKAHRQALLVNTILGDVVKHPKMKEGLRIGWPQAIAKWHHRAEALAITIPPVSAQPLRCSTNARILFLQLGPSTGKGGPSTANTVNTKHPDFTREKVIMDCASIAFPWMIQQLKWMGLGNLARRLERQMPSRFSAFDYALVLSRPPASAPPSHHLHEDALLTSSVLP</sequence>
<gene>
    <name evidence="8" type="ORF">TASK_LOCUS6020</name>
</gene>
<dbReference type="InterPro" id="IPR046940">
    <property type="entry name" value="TPPII_Ig-like_sf"/>
</dbReference>
<dbReference type="PANTHER" id="PTHR43806">
    <property type="entry name" value="PEPTIDASE S8"/>
    <property type="match status" value="1"/>
</dbReference>
<dbReference type="InterPro" id="IPR015500">
    <property type="entry name" value="Peptidase_S8_subtilisin-rel"/>
</dbReference>
<dbReference type="PROSITE" id="PS51892">
    <property type="entry name" value="SUBTILASE"/>
    <property type="match status" value="1"/>
</dbReference>
<evidence type="ECO:0000256" key="3">
    <source>
        <dbReference type="ARBA" id="ARBA00022801"/>
    </source>
</evidence>
<keyword evidence="3 5" id="KW-0378">Hydrolase</keyword>
<accession>A0A0R3W707</accession>
<keyword evidence="9" id="KW-1185">Reference proteome</keyword>
<evidence type="ECO:0000256" key="6">
    <source>
        <dbReference type="SAM" id="MobiDB-lite"/>
    </source>
</evidence>
<protein>
    <submittedName>
        <fullName evidence="10">Peptidase_S8 domain-containing protein</fullName>
    </submittedName>
</protein>
<dbReference type="GO" id="GO:0004252">
    <property type="term" value="F:serine-type endopeptidase activity"/>
    <property type="evidence" value="ECO:0007669"/>
    <property type="project" value="UniProtKB-UniRule"/>
</dbReference>
<name>A0A0R3W707_TAEAS</name>
<dbReference type="GO" id="GO:0006508">
    <property type="term" value="P:proteolysis"/>
    <property type="evidence" value="ECO:0007669"/>
    <property type="project" value="UniProtKB-KW"/>
</dbReference>
<feature type="compositionally biased region" description="Basic and acidic residues" evidence="6">
    <location>
        <begin position="1269"/>
        <end position="1279"/>
    </location>
</feature>
<dbReference type="OrthoDB" id="10256524at2759"/>
<comment type="similarity">
    <text evidence="1 5">Belongs to the peptidase S8 family.</text>
</comment>
<feature type="region of interest" description="Disordered" evidence="6">
    <location>
        <begin position="1258"/>
        <end position="1279"/>
    </location>
</feature>
<dbReference type="GO" id="GO:0005829">
    <property type="term" value="C:cytosol"/>
    <property type="evidence" value="ECO:0007669"/>
    <property type="project" value="TreeGrafter"/>
</dbReference>
<evidence type="ECO:0000256" key="2">
    <source>
        <dbReference type="ARBA" id="ARBA00022670"/>
    </source>
</evidence>
<dbReference type="InterPro" id="IPR036852">
    <property type="entry name" value="Peptidase_S8/S53_dom_sf"/>
</dbReference>
<feature type="region of interest" description="Disordered" evidence="6">
    <location>
        <begin position="1405"/>
        <end position="1438"/>
    </location>
</feature>
<evidence type="ECO:0000313" key="9">
    <source>
        <dbReference type="Proteomes" id="UP000282613"/>
    </source>
</evidence>
<dbReference type="WBParaSite" id="TASK_0000601901-mRNA-1">
    <property type="protein sequence ID" value="TASK_0000601901-mRNA-1"/>
    <property type="gene ID" value="TASK_0000601901"/>
</dbReference>
<evidence type="ECO:0000256" key="5">
    <source>
        <dbReference type="PROSITE-ProRule" id="PRU01240"/>
    </source>
</evidence>
<evidence type="ECO:0000259" key="7">
    <source>
        <dbReference type="Pfam" id="PF00082"/>
    </source>
</evidence>
<reference evidence="10" key="1">
    <citation type="submission" date="2016-04" db="UniProtKB">
        <authorList>
            <consortium name="WormBaseParasite"/>
        </authorList>
    </citation>
    <scope>IDENTIFICATION</scope>
</reference>
<evidence type="ECO:0000256" key="1">
    <source>
        <dbReference type="ARBA" id="ARBA00011073"/>
    </source>
</evidence>
<proteinExistence type="inferred from homology"/>
<dbReference type="PANTHER" id="PTHR43806:SF14">
    <property type="entry name" value="TRIPEPTIDYL-PEPTIDASE 2"/>
    <property type="match status" value="1"/>
</dbReference>
<dbReference type="STRING" id="60517.A0A0R3W707"/>
<dbReference type="Pfam" id="PF00082">
    <property type="entry name" value="Peptidase_S8"/>
    <property type="match status" value="1"/>
</dbReference>
<dbReference type="GO" id="GO:0008240">
    <property type="term" value="F:tripeptidyl-peptidase activity"/>
    <property type="evidence" value="ECO:0007669"/>
    <property type="project" value="TreeGrafter"/>
</dbReference>
<evidence type="ECO:0000313" key="8">
    <source>
        <dbReference type="EMBL" id="VDK35999.1"/>
    </source>
</evidence>
<dbReference type="InterPro" id="IPR050131">
    <property type="entry name" value="Peptidase_S8_subtilisin-like"/>
</dbReference>
<dbReference type="EMBL" id="UYRS01018462">
    <property type="protein sequence ID" value="VDK35999.1"/>
    <property type="molecule type" value="Genomic_DNA"/>
</dbReference>
<dbReference type="Proteomes" id="UP000282613">
    <property type="component" value="Unassembled WGS sequence"/>
</dbReference>
<dbReference type="SUPFAM" id="SSF52743">
    <property type="entry name" value="Subtilisin-like"/>
    <property type="match status" value="1"/>
</dbReference>
<feature type="active site" description="Charge relay system" evidence="5">
    <location>
        <position position="543"/>
    </location>
</feature>